<reference evidence="1 2" key="1">
    <citation type="submission" date="2018-09" db="EMBL/GenBank/DDBJ databases">
        <title>Rhizobium sp. MAE2-X.</title>
        <authorList>
            <person name="Lee Y."/>
            <person name="Jeon C.O."/>
        </authorList>
    </citation>
    <scope>NUCLEOTIDE SEQUENCE [LARGE SCALE GENOMIC DNA]</scope>
    <source>
        <strain evidence="1 2">MAE2-X</strain>
    </source>
</reference>
<dbReference type="Pfam" id="PF20370">
    <property type="entry name" value="DUF6665"/>
    <property type="match status" value="1"/>
</dbReference>
<accession>A0ABX7ESA1</accession>
<gene>
    <name evidence="1" type="ORF">D4A92_07025</name>
</gene>
<dbReference type="Proteomes" id="UP000596351">
    <property type="component" value="Chromosome"/>
</dbReference>
<organism evidence="1 2">
    <name type="scientific">Rhizobium rosettiformans</name>
    <dbReference type="NCBI Taxonomy" id="1368430"/>
    <lineage>
        <taxon>Bacteria</taxon>
        <taxon>Pseudomonadati</taxon>
        <taxon>Pseudomonadota</taxon>
        <taxon>Alphaproteobacteria</taxon>
        <taxon>Hyphomicrobiales</taxon>
        <taxon>Rhizobiaceae</taxon>
        <taxon>Rhizobium/Agrobacterium group</taxon>
        <taxon>Rhizobium</taxon>
    </lineage>
</organism>
<dbReference type="InterPro" id="IPR046606">
    <property type="entry name" value="DUF6665"/>
</dbReference>
<protein>
    <submittedName>
        <fullName evidence="1">Uncharacterized protein</fullName>
    </submittedName>
</protein>
<evidence type="ECO:0000313" key="2">
    <source>
        <dbReference type="Proteomes" id="UP000596351"/>
    </source>
</evidence>
<dbReference type="EMBL" id="CP032405">
    <property type="protein sequence ID" value="QRF51209.1"/>
    <property type="molecule type" value="Genomic_DNA"/>
</dbReference>
<name>A0ABX7ESA1_9HYPH</name>
<proteinExistence type="predicted"/>
<evidence type="ECO:0000313" key="1">
    <source>
        <dbReference type="EMBL" id="QRF51209.1"/>
    </source>
</evidence>
<dbReference type="RefSeq" id="WP_203018963.1">
    <property type="nucleotide sequence ID" value="NZ_CP032405.1"/>
</dbReference>
<keyword evidence="2" id="KW-1185">Reference proteome</keyword>
<sequence length="107" mass="11462">MSFKPPASLLSPALRDSVPPLDLELASEKADALGRAGRKAEDALKTLAGARGLDEAPIEALLYAAADAVFGLMVQRELCGLRNQGDMIRRYAIPADVMSRVGIVRRD</sequence>